<name>A0A1B9J203_9TREE</name>
<sequence length="366" mass="42052">MQNDDVDLELIPQSAGDSLQPRPNTYSTTLPTHRISLFKPSDRPVELPNDRTVIAFDDCQTLRDSFRVDLKVAISPWFLHSNAIRKEDEKIDEEMLTTSREIWDRPTNHKASKSVTENSLEAVHGLQYYLEHFFGICNSVYRNPPNSESDKEVTFDLIANHRFSLSSLSEDVKVRLVKDDVFSKFRSIGFTLRSAVPGSFYESFKENILTGSEDEQDEQDNKLTSIPVAITNDAPEFEYKTSWIGHQFEISWDIESDRTKVRSLYVAKTSKDDLRKALGVERSQVSGVSSVDTLADDLNWVEQAIETRQEQEEYQRERERRSTMADFVASIQEVGEPDSPGTIDARRAIIAQAESEYRRVRYGWFD</sequence>
<evidence type="ECO:0000313" key="1">
    <source>
        <dbReference type="EMBL" id="OCF61818.1"/>
    </source>
</evidence>
<organism evidence="1 2">
    <name type="scientific">Kwoniella mangroviensis CBS 10435</name>
    <dbReference type="NCBI Taxonomy" id="1331196"/>
    <lineage>
        <taxon>Eukaryota</taxon>
        <taxon>Fungi</taxon>
        <taxon>Dikarya</taxon>
        <taxon>Basidiomycota</taxon>
        <taxon>Agaricomycotina</taxon>
        <taxon>Tremellomycetes</taxon>
        <taxon>Tremellales</taxon>
        <taxon>Cryptococcaceae</taxon>
        <taxon>Kwoniella</taxon>
    </lineage>
</organism>
<gene>
    <name evidence="1" type="ORF">L486_01480</name>
</gene>
<reference evidence="2" key="2">
    <citation type="submission" date="2013-12" db="EMBL/GenBank/DDBJ databases">
        <title>Evolution of pathogenesis and genome organization in the Tremellales.</title>
        <authorList>
            <person name="Cuomo C."/>
            <person name="Litvintseva A."/>
            <person name="Heitman J."/>
            <person name="Chen Y."/>
            <person name="Sun S."/>
            <person name="Springer D."/>
            <person name="Dromer F."/>
            <person name="Young S."/>
            <person name="Zeng Q."/>
            <person name="Chapman S."/>
            <person name="Gujja S."/>
            <person name="Saif S."/>
            <person name="Birren B."/>
        </authorList>
    </citation>
    <scope>NUCLEOTIDE SEQUENCE [LARGE SCALE GENOMIC DNA]</scope>
    <source>
        <strain evidence="2">CBS 10435</strain>
    </source>
</reference>
<keyword evidence="2" id="KW-1185">Reference proteome</keyword>
<accession>A0A1B9J203</accession>
<proteinExistence type="predicted"/>
<protein>
    <submittedName>
        <fullName evidence="1">Uncharacterized protein</fullName>
    </submittedName>
</protein>
<dbReference type="OrthoDB" id="10534050at2759"/>
<reference evidence="1 2" key="1">
    <citation type="submission" date="2013-07" db="EMBL/GenBank/DDBJ databases">
        <title>The Genome Sequence of Kwoniella mangroviensis CBS10435.</title>
        <authorList>
            <consortium name="The Broad Institute Genome Sequencing Platform"/>
            <person name="Cuomo C."/>
            <person name="Litvintseva A."/>
            <person name="Chen Y."/>
            <person name="Heitman J."/>
            <person name="Sun S."/>
            <person name="Springer D."/>
            <person name="Dromer F."/>
            <person name="Young S.K."/>
            <person name="Zeng Q."/>
            <person name="Gargeya S."/>
            <person name="Fitzgerald M."/>
            <person name="Abouelleil A."/>
            <person name="Alvarado L."/>
            <person name="Berlin A.M."/>
            <person name="Chapman S.B."/>
            <person name="Dewar J."/>
            <person name="Goldberg J."/>
            <person name="Griggs A."/>
            <person name="Gujja S."/>
            <person name="Hansen M."/>
            <person name="Howarth C."/>
            <person name="Imamovic A."/>
            <person name="Larimer J."/>
            <person name="McCowan C."/>
            <person name="Murphy C."/>
            <person name="Pearson M."/>
            <person name="Priest M."/>
            <person name="Roberts A."/>
            <person name="Saif S."/>
            <person name="Shea T."/>
            <person name="Sykes S."/>
            <person name="Wortman J."/>
            <person name="Nusbaum C."/>
            <person name="Birren B."/>
        </authorList>
    </citation>
    <scope>NUCLEOTIDE SEQUENCE [LARGE SCALE GENOMIC DNA]</scope>
    <source>
        <strain evidence="1 2">CBS 10435</strain>
    </source>
</reference>
<dbReference type="Proteomes" id="UP000092583">
    <property type="component" value="Unassembled WGS sequence"/>
</dbReference>
<dbReference type="EMBL" id="KI669459">
    <property type="protein sequence ID" value="OCF61818.1"/>
    <property type="molecule type" value="Genomic_DNA"/>
</dbReference>
<dbReference type="AlphaFoldDB" id="A0A1B9J203"/>
<evidence type="ECO:0000313" key="2">
    <source>
        <dbReference type="Proteomes" id="UP000092583"/>
    </source>
</evidence>